<proteinExistence type="predicted"/>
<gene>
    <name evidence="3" type="ORF">BU23DRAFT_215019</name>
</gene>
<organism evidence="3 4">
    <name type="scientific">Bimuria novae-zelandiae CBS 107.79</name>
    <dbReference type="NCBI Taxonomy" id="1447943"/>
    <lineage>
        <taxon>Eukaryota</taxon>
        <taxon>Fungi</taxon>
        <taxon>Dikarya</taxon>
        <taxon>Ascomycota</taxon>
        <taxon>Pezizomycotina</taxon>
        <taxon>Dothideomycetes</taxon>
        <taxon>Pleosporomycetidae</taxon>
        <taxon>Pleosporales</taxon>
        <taxon>Massarineae</taxon>
        <taxon>Didymosphaeriaceae</taxon>
        <taxon>Bimuria</taxon>
    </lineage>
</organism>
<reference evidence="3" key="1">
    <citation type="journal article" date="2020" name="Stud. Mycol.">
        <title>101 Dothideomycetes genomes: a test case for predicting lifestyles and emergence of pathogens.</title>
        <authorList>
            <person name="Haridas S."/>
            <person name="Albert R."/>
            <person name="Binder M."/>
            <person name="Bloem J."/>
            <person name="Labutti K."/>
            <person name="Salamov A."/>
            <person name="Andreopoulos B."/>
            <person name="Baker S."/>
            <person name="Barry K."/>
            <person name="Bills G."/>
            <person name="Bluhm B."/>
            <person name="Cannon C."/>
            <person name="Castanera R."/>
            <person name="Culley D."/>
            <person name="Daum C."/>
            <person name="Ezra D."/>
            <person name="Gonzalez J."/>
            <person name="Henrissat B."/>
            <person name="Kuo A."/>
            <person name="Liang C."/>
            <person name="Lipzen A."/>
            <person name="Lutzoni F."/>
            <person name="Magnuson J."/>
            <person name="Mondo S."/>
            <person name="Nolan M."/>
            <person name="Ohm R."/>
            <person name="Pangilinan J."/>
            <person name="Park H.-J."/>
            <person name="Ramirez L."/>
            <person name="Alfaro M."/>
            <person name="Sun H."/>
            <person name="Tritt A."/>
            <person name="Yoshinaga Y."/>
            <person name="Zwiers L.-H."/>
            <person name="Turgeon B."/>
            <person name="Goodwin S."/>
            <person name="Spatafora J."/>
            <person name="Crous P."/>
            <person name="Grigoriev I."/>
        </authorList>
    </citation>
    <scope>NUCLEOTIDE SEQUENCE</scope>
    <source>
        <strain evidence="3">CBS 107.79</strain>
    </source>
</reference>
<feature type="chain" id="PRO_5025331911" description="Secreted protein" evidence="2">
    <location>
        <begin position="34"/>
        <end position="189"/>
    </location>
</feature>
<name>A0A6A5UY63_9PLEO</name>
<dbReference type="Proteomes" id="UP000800036">
    <property type="component" value="Unassembled WGS sequence"/>
</dbReference>
<evidence type="ECO:0008006" key="5">
    <source>
        <dbReference type="Google" id="ProtNLM"/>
    </source>
</evidence>
<sequence>MPAPVRVAAVTNFLSLGLGQSALLVCLSQAVRGQLPVNTTPRGNRRETPCVASDAGIELEGQNHVGGQCCCFSSSSGGADVPLSKPPTSPFPNKETHHNESSSTNDISGQCCFFSNRAVPLRSQTKKKKTPRPVGSSRPVCACCVCVCPPTLRDHGRVALLRTLDPHSYTVKRACVPKLLPLDTCVPET</sequence>
<protein>
    <recommendedName>
        <fullName evidence="5">Secreted protein</fullName>
    </recommendedName>
</protein>
<evidence type="ECO:0000313" key="4">
    <source>
        <dbReference type="Proteomes" id="UP000800036"/>
    </source>
</evidence>
<keyword evidence="2" id="KW-0732">Signal</keyword>
<evidence type="ECO:0000256" key="1">
    <source>
        <dbReference type="SAM" id="MobiDB-lite"/>
    </source>
</evidence>
<dbReference type="AlphaFoldDB" id="A0A6A5UY63"/>
<evidence type="ECO:0000313" key="3">
    <source>
        <dbReference type="EMBL" id="KAF1970103.1"/>
    </source>
</evidence>
<feature type="signal peptide" evidence="2">
    <location>
        <begin position="1"/>
        <end position="33"/>
    </location>
</feature>
<evidence type="ECO:0000256" key="2">
    <source>
        <dbReference type="SAM" id="SignalP"/>
    </source>
</evidence>
<feature type="region of interest" description="Disordered" evidence="1">
    <location>
        <begin position="81"/>
        <end position="106"/>
    </location>
</feature>
<dbReference type="EMBL" id="ML976703">
    <property type="protein sequence ID" value="KAF1970103.1"/>
    <property type="molecule type" value="Genomic_DNA"/>
</dbReference>
<accession>A0A6A5UY63</accession>
<keyword evidence="4" id="KW-1185">Reference proteome</keyword>